<feature type="active site" evidence="3">
    <location>
        <position position="143"/>
    </location>
</feature>
<organism evidence="5 6">
    <name type="scientific">Williamsia deligens</name>
    <dbReference type="NCBI Taxonomy" id="321325"/>
    <lineage>
        <taxon>Bacteria</taxon>
        <taxon>Bacillati</taxon>
        <taxon>Actinomycetota</taxon>
        <taxon>Actinomycetes</taxon>
        <taxon>Mycobacteriales</taxon>
        <taxon>Nocardiaceae</taxon>
        <taxon>Williamsia</taxon>
    </lineage>
</organism>
<reference evidence="6" key="1">
    <citation type="journal article" date="2019" name="Int. J. Syst. Evol. Microbiol.">
        <title>The Global Catalogue of Microorganisms (GCM) 10K type strain sequencing project: providing services to taxonomists for standard genome sequencing and annotation.</title>
        <authorList>
            <consortium name="The Broad Institute Genomics Platform"/>
            <consortium name="The Broad Institute Genome Sequencing Center for Infectious Disease"/>
            <person name="Wu L."/>
            <person name="Ma J."/>
        </authorList>
    </citation>
    <scope>NUCLEOTIDE SEQUENCE [LARGE SCALE GENOMIC DNA]</scope>
    <source>
        <strain evidence="6">CCUG 50873</strain>
    </source>
</reference>
<proteinExistence type="inferred from homology"/>
<feature type="domain" description="Alpha/beta hydrolase fold-3" evidence="4">
    <location>
        <begin position="72"/>
        <end position="270"/>
    </location>
</feature>
<dbReference type="SUPFAM" id="SSF53474">
    <property type="entry name" value="alpha/beta-Hydrolases"/>
    <property type="match status" value="1"/>
</dbReference>
<dbReference type="Gene3D" id="3.40.50.1820">
    <property type="entry name" value="alpha/beta hydrolase"/>
    <property type="match status" value="1"/>
</dbReference>
<dbReference type="InterPro" id="IPR033140">
    <property type="entry name" value="Lipase_GDXG_put_SER_AS"/>
</dbReference>
<sequence>MSMIARVVGSAMLLGGKSLRSQETLTELTSAPRQDAPVTRAARRRVTVRRCEDSPLAATALVPRVRTRGPILLYLHGGAFVSPIQAAHWSIVERLLSGDVSAAVVPSYPLLPEGSATTVIPRIVDLYADIVGRGEPVVVAGDSAGATLALNLAQRTAAAGLPSPRALLLYSPWLDLGVSNPLMRDIECRDPVLSREGLACAGRSWSAPALPTDPAVSPLHGDLSGLPETHVYQGGRDILAPDAKDFVEAARRAGSPAHLHLYPDAFHCFVGARWLPEARHALRHSVQLL</sequence>
<dbReference type="RefSeq" id="WP_253646832.1">
    <property type="nucleotide sequence ID" value="NZ_BAAAMO010000002.1"/>
</dbReference>
<evidence type="ECO:0000256" key="2">
    <source>
        <dbReference type="ARBA" id="ARBA00022801"/>
    </source>
</evidence>
<dbReference type="InterPro" id="IPR013094">
    <property type="entry name" value="AB_hydrolase_3"/>
</dbReference>
<dbReference type="GO" id="GO:0016787">
    <property type="term" value="F:hydrolase activity"/>
    <property type="evidence" value="ECO:0007669"/>
    <property type="project" value="UniProtKB-KW"/>
</dbReference>
<dbReference type="Pfam" id="PF07859">
    <property type="entry name" value="Abhydrolase_3"/>
    <property type="match status" value="1"/>
</dbReference>
<evidence type="ECO:0000313" key="5">
    <source>
        <dbReference type="EMBL" id="MFD0925199.1"/>
    </source>
</evidence>
<dbReference type="PANTHER" id="PTHR48081:SF8">
    <property type="entry name" value="ALPHA_BETA HYDROLASE FOLD-3 DOMAIN-CONTAINING PROTEIN-RELATED"/>
    <property type="match status" value="1"/>
</dbReference>
<dbReference type="InterPro" id="IPR050300">
    <property type="entry name" value="GDXG_lipolytic_enzyme"/>
</dbReference>
<evidence type="ECO:0000256" key="3">
    <source>
        <dbReference type="PROSITE-ProRule" id="PRU10038"/>
    </source>
</evidence>
<name>A0ABW3G906_9NOCA</name>
<evidence type="ECO:0000259" key="4">
    <source>
        <dbReference type="Pfam" id="PF07859"/>
    </source>
</evidence>
<comment type="caution">
    <text evidence="5">The sequence shown here is derived from an EMBL/GenBank/DDBJ whole genome shotgun (WGS) entry which is preliminary data.</text>
</comment>
<gene>
    <name evidence="5" type="ORF">ACFQ04_05555</name>
</gene>
<accession>A0ABW3G906</accession>
<dbReference type="PANTHER" id="PTHR48081">
    <property type="entry name" value="AB HYDROLASE SUPERFAMILY PROTEIN C4A8.06C"/>
    <property type="match status" value="1"/>
</dbReference>
<dbReference type="Proteomes" id="UP001597068">
    <property type="component" value="Unassembled WGS sequence"/>
</dbReference>
<protein>
    <submittedName>
        <fullName evidence="5">Alpha/beta hydrolase fold domain-containing protein</fullName>
    </submittedName>
</protein>
<dbReference type="PROSITE" id="PS01174">
    <property type="entry name" value="LIPASE_GDXG_SER"/>
    <property type="match status" value="1"/>
</dbReference>
<dbReference type="InterPro" id="IPR029058">
    <property type="entry name" value="AB_hydrolase_fold"/>
</dbReference>
<keyword evidence="2 5" id="KW-0378">Hydrolase</keyword>
<comment type="similarity">
    <text evidence="1">Belongs to the 'GDXG' lipolytic enzyme family.</text>
</comment>
<dbReference type="EMBL" id="JBHTIL010000001">
    <property type="protein sequence ID" value="MFD0925199.1"/>
    <property type="molecule type" value="Genomic_DNA"/>
</dbReference>
<evidence type="ECO:0000313" key="6">
    <source>
        <dbReference type="Proteomes" id="UP001597068"/>
    </source>
</evidence>
<keyword evidence="6" id="KW-1185">Reference proteome</keyword>
<evidence type="ECO:0000256" key="1">
    <source>
        <dbReference type="ARBA" id="ARBA00010515"/>
    </source>
</evidence>